<dbReference type="InterPro" id="IPR013106">
    <property type="entry name" value="Ig_V-set"/>
</dbReference>
<accession>K7FLG1</accession>
<organism evidence="7 8">
    <name type="scientific">Pelodiscus sinensis</name>
    <name type="common">Chinese softshell turtle</name>
    <name type="synonym">Trionyx sinensis</name>
    <dbReference type="NCBI Taxonomy" id="13735"/>
    <lineage>
        <taxon>Eukaryota</taxon>
        <taxon>Metazoa</taxon>
        <taxon>Chordata</taxon>
        <taxon>Craniata</taxon>
        <taxon>Vertebrata</taxon>
        <taxon>Euteleostomi</taxon>
        <taxon>Archelosauria</taxon>
        <taxon>Testudinata</taxon>
        <taxon>Testudines</taxon>
        <taxon>Cryptodira</taxon>
        <taxon>Trionychia</taxon>
        <taxon>Trionychidae</taxon>
        <taxon>Pelodiscus</taxon>
    </lineage>
</organism>
<dbReference type="GO" id="GO:0009897">
    <property type="term" value="C:external side of plasma membrane"/>
    <property type="evidence" value="ECO:0007669"/>
    <property type="project" value="TreeGrafter"/>
</dbReference>
<sequence length="188" mass="21652">MGTRWLFRSPSCTNYSLHLWFLWLLVRFPAQFTVTGSECPIAASLGGEAVLSCHLSPRMSAESMEVRWFRSRFSAVVHVYRDGQDQFGEQMPEYRGRTELLKDNITDGKVSLRIRDVRPSDEGQYTCLFQSSVSHEDASLELQVAELLFPRVNPWMVTLGVILALLFVLITLASYCFWRQHREKGDVR</sequence>
<dbReference type="Proteomes" id="UP000007267">
    <property type="component" value="Unassembled WGS sequence"/>
</dbReference>
<evidence type="ECO:0000256" key="3">
    <source>
        <dbReference type="ARBA" id="ARBA00023319"/>
    </source>
</evidence>
<dbReference type="EMBL" id="AGCU01162403">
    <property type="status" value="NOT_ANNOTATED_CDS"/>
    <property type="molecule type" value="Genomic_DNA"/>
</dbReference>
<feature type="transmembrane region" description="Helical" evidence="4">
    <location>
        <begin position="155"/>
        <end position="178"/>
    </location>
</feature>
<dbReference type="InterPro" id="IPR003599">
    <property type="entry name" value="Ig_sub"/>
</dbReference>
<dbReference type="Pfam" id="PF07686">
    <property type="entry name" value="V-set"/>
    <property type="match status" value="1"/>
</dbReference>
<keyword evidence="5" id="KW-0732">Signal</keyword>
<dbReference type="OMA" id="IWSKSEN"/>
<reference evidence="8" key="1">
    <citation type="submission" date="2011-10" db="EMBL/GenBank/DDBJ databases">
        <authorList>
            <consortium name="Soft-shell Turtle Genome Consortium"/>
        </authorList>
    </citation>
    <scope>NUCLEOTIDE SEQUENCE [LARGE SCALE GENOMIC DNA]</scope>
    <source>
        <strain evidence="8">Daiwa-1</strain>
    </source>
</reference>
<evidence type="ECO:0000256" key="1">
    <source>
        <dbReference type="ARBA" id="ARBA00004370"/>
    </source>
</evidence>
<dbReference type="SMART" id="SM00409">
    <property type="entry name" value="IG"/>
    <property type="match status" value="1"/>
</dbReference>
<keyword evidence="8" id="KW-1185">Reference proteome</keyword>
<dbReference type="GO" id="GO:0005102">
    <property type="term" value="F:signaling receptor binding"/>
    <property type="evidence" value="ECO:0007669"/>
    <property type="project" value="TreeGrafter"/>
</dbReference>
<evidence type="ECO:0000256" key="5">
    <source>
        <dbReference type="SAM" id="SignalP"/>
    </source>
</evidence>
<dbReference type="PANTHER" id="PTHR24100">
    <property type="entry name" value="BUTYROPHILIN"/>
    <property type="match status" value="1"/>
</dbReference>
<proteinExistence type="predicted"/>
<evidence type="ECO:0000256" key="2">
    <source>
        <dbReference type="ARBA" id="ARBA00023136"/>
    </source>
</evidence>
<dbReference type="InterPro" id="IPR007110">
    <property type="entry name" value="Ig-like_dom"/>
</dbReference>
<evidence type="ECO:0000256" key="4">
    <source>
        <dbReference type="SAM" id="Phobius"/>
    </source>
</evidence>
<dbReference type="SMART" id="SM00406">
    <property type="entry name" value="IGv"/>
    <property type="match status" value="1"/>
</dbReference>
<dbReference type="GeneTree" id="ENSGT00940000153527"/>
<keyword evidence="4" id="KW-1133">Transmembrane helix</keyword>
<dbReference type="GO" id="GO:0050852">
    <property type="term" value="P:T cell receptor signaling pathway"/>
    <property type="evidence" value="ECO:0007669"/>
    <property type="project" value="TreeGrafter"/>
</dbReference>
<dbReference type="AlphaFoldDB" id="K7FLG1"/>
<dbReference type="Ensembl" id="ENSPSIT00000008917.1">
    <property type="protein sequence ID" value="ENSPSIP00000008871.1"/>
    <property type="gene ID" value="ENSPSIG00000008088.1"/>
</dbReference>
<evidence type="ECO:0000313" key="8">
    <source>
        <dbReference type="Proteomes" id="UP000007267"/>
    </source>
</evidence>
<feature type="signal peptide" evidence="5">
    <location>
        <begin position="1"/>
        <end position="33"/>
    </location>
</feature>
<reference evidence="7" key="4">
    <citation type="submission" date="2025-09" db="UniProtKB">
        <authorList>
            <consortium name="Ensembl"/>
        </authorList>
    </citation>
    <scope>IDENTIFICATION</scope>
</reference>
<reference evidence="7" key="3">
    <citation type="submission" date="2025-08" db="UniProtKB">
        <authorList>
            <consortium name="Ensembl"/>
        </authorList>
    </citation>
    <scope>IDENTIFICATION</scope>
</reference>
<protein>
    <recommendedName>
        <fullName evidence="6">Ig-like domain-containing protein</fullName>
    </recommendedName>
</protein>
<dbReference type="eggNOG" id="ENOG502SQC1">
    <property type="taxonomic scope" value="Eukaryota"/>
</dbReference>
<comment type="subcellular location">
    <subcellularLocation>
        <location evidence="1">Membrane</location>
    </subcellularLocation>
</comment>
<dbReference type="Gene3D" id="2.60.40.10">
    <property type="entry name" value="Immunoglobulins"/>
    <property type="match status" value="1"/>
</dbReference>
<dbReference type="InterPro" id="IPR036179">
    <property type="entry name" value="Ig-like_dom_sf"/>
</dbReference>
<feature type="domain" description="Ig-like" evidence="6">
    <location>
        <begin position="29"/>
        <end position="145"/>
    </location>
</feature>
<evidence type="ECO:0000259" key="6">
    <source>
        <dbReference type="PROSITE" id="PS50835"/>
    </source>
</evidence>
<keyword evidence="3" id="KW-0393">Immunoglobulin domain</keyword>
<dbReference type="InterPro" id="IPR050504">
    <property type="entry name" value="IgSF_BTN/MOG"/>
</dbReference>
<name>K7FLG1_PELSI</name>
<dbReference type="CDD" id="cd05713">
    <property type="entry name" value="IgV_MOG_like"/>
    <property type="match status" value="1"/>
</dbReference>
<keyword evidence="2 4" id="KW-0472">Membrane</keyword>
<evidence type="ECO:0000313" key="7">
    <source>
        <dbReference type="Ensembl" id="ENSPSIP00000008871.1"/>
    </source>
</evidence>
<dbReference type="EMBL" id="AGCU01162404">
    <property type="status" value="NOT_ANNOTATED_CDS"/>
    <property type="molecule type" value="Genomic_DNA"/>
</dbReference>
<feature type="chain" id="PRO_5047393238" description="Ig-like domain-containing protein" evidence="5">
    <location>
        <begin position="34"/>
        <end position="188"/>
    </location>
</feature>
<dbReference type="GO" id="GO:0001817">
    <property type="term" value="P:regulation of cytokine production"/>
    <property type="evidence" value="ECO:0007669"/>
    <property type="project" value="TreeGrafter"/>
</dbReference>
<dbReference type="InterPro" id="IPR013783">
    <property type="entry name" value="Ig-like_fold"/>
</dbReference>
<keyword evidence="4" id="KW-0812">Transmembrane</keyword>
<dbReference type="PROSITE" id="PS50835">
    <property type="entry name" value="IG_LIKE"/>
    <property type="match status" value="1"/>
</dbReference>
<dbReference type="PANTHER" id="PTHR24100:SF149">
    <property type="entry name" value="BG-LIKE ANTIGEN 1-RELATED"/>
    <property type="match status" value="1"/>
</dbReference>
<reference evidence="8" key="2">
    <citation type="journal article" date="2013" name="Nat. Genet.">
        <title>The draft genomes of soft-shell turtle and green sea turtle yield insights into the development and evolution of the turtle-specific body plan.</title>
        <authorList>
            <person name="Wang Z."/>
            <person name="Pascual-Anaya J."/>
            <person name="Zadissa A."/>
            <person name="Li W."/>
            <person name="Niimura Y."/>
            <person name="Huang Z."/>
            <person name="Li C."/>
            <person name="White S."/>
            <person name="Xiong Z."/>
            <person name="Fang D."/>
            <person name="Wang B."/>
            <person name="Ming Y."/>
            <person name="Chen Y."/>
            <person name="Zheng Y."/>
            <person name="Kuraku S."/>
            <person name="Pignatelli M."/>
            <person name="Herrero J."/>
            <person name="Beal K."/>
            <person name="Nozawa M."/>
            <person name="Li Q."/>
            <person name="Wang J."/>
            <person name="Zhang H."/>
            <person name="Yu L."/>
            <person name="Shigenobu S."/>
            <person name="Wang J."/>
            <person name="Liu J."/>
            <person name="Flicek P."/>
            <person name="Searle S."/>
            <person name="Wang J."/>
            <person name="Kuratani S."/>
            <person name="Yin Y."/>
            <person name="Aken B."/>
            <person name="Zhang G."/>
            <person name="Irie N."/>
        </authorList>
    </citation>
    <scope>NUCLEOTIDE SEQUENCE [LARGE SCALE GENOMIC DNA]</scope>
    <source>
        <strain evidence="8">Daiwa-1</strain>
    </source>
</reference>
<dbReference type="SUPFAM" id="SSF48726">
    <property type="entry name" value="Immunoglobulin"/>
    <property type="match status" value="1"/>
</dbReference>
<dbReference type="HOGENOM" id="CLU_013137_10_0_1"/>